<evidence type="ECO:0000259" key="8">
    <source>
        <dbReference type="Pfam" id="PF04547"/>
    </source>
</evidence>
<proteinExistence type="inferred from homology"/>
<protein>
    <recommendedName>
        <fullName evidence="6">Anoctamin</fullName>
    </recommendedName>
</protein>
<feature type="domain" description="Anoctamin transmembrane" evidence="8">
    <location>
        <begin position="1"/>
        <end position="130"/>
    </location>
</feature>
<dbReference type="OrthoDB" id="296386at2759"/>
<dbReference type="GO" id="GO:0005254">
    <property type="term" value="F:chloride channel activity"/>
    <property type="evidence" value="ECO:0007669"/>
    <property type="project" value="TreeGrafter"/>
</dbReference>
<sequence length="182" mass="21265">RPVAFRASTIGIWFNILTMLAHIAIIANAFLIAFTSEFLPRLLYMYTVEWSMKDYTKFTLADAPSGTSEISCKYRDFRDSNGNLTVFYWKLLALRLFFVILFEHVVFGMCRIIDMLIPDVPKSLEIKIRHERYLAKRALQDSNNFSQIIAEYEDERSKSTSRTARSSRRDRKNSNKNNIKTV</sequence>
<dbReference type="Pfam" id="PF04547">
    <property type="entry name" value="Anoctamin"/>
    <property type="match status" value="1"/>
</dbReference>
<comment type="caution">
    <text evidence="6">Lacks conserved residue(s) required for the propagation of feature annotation.</text>
</comment>
<dbReference type="GO" id="GO:0005886">
    <property type="term" value="C:plasma membrane"/>
    <property type="evidence" value="ECO:0007669"/>
    <property type="project" value="TreeGrafter"/>
</dbReference>
<accession>A0A815VSH5</accession>
<feature type="transmembrane region" description="Helical" evidence="6">
    <location>
        <begin position="12"/>
        <end position="34"/>
    </location>
</feature>
<dbReference type="AlphaFoldDB" id="A0A815VSH5"/>
<dbReference type="EMBL" id="CAJNOQ010024882">
    <property type="protein sequence ID" value="CAF1531934.1"/>
    <property type="molecule type" value="Genomic_DNA"/>
</dbReference>
<evidence type="ECO:0000256" key="4">
    <source>
        <dbReference type="ARBA" id="ARBA00022989"/>
    </source>
</evidence>
<keyword evidence="3 6" id="KW-0812">Transmembrane</keyword>
<feature type="non-terminal residue" evidence="9">
    <location>
        <position position="1"/>
    </location>
</feature>
<feature type="region of interest" description="Disordered" evidence="7">
    <location>
        <begin position="156"/>
        <end position="182"/>
    </location>
</feature>
<evidence type="ECO:0000313" key="10">
    <source>
        <dbReference type="EMBL" id="CAF4391296.1"/>
    </source>
</evidence>
<name>A0A815VSH5_9BILA</name>
<evidence type="ECO:0000256" key="2">
    <source>
        <dbReference type="ARBA" id="ARBA00009671"/>
    </source>
</evidence>
<dbReference type="InterPro" id="IPR007632">
    <property type="entry name" value="Anoctamin"/>
</dbReference>
<evidence type="ECO:0000256" key="5">
    <source>
        <dbReference type="ARBA" id="ARBA00023136"/>
    </source>
</evidence>
<evidence type="ECO:0000313" key="9">
    <source>
        <dbReference type="EMBL" id="CAF1531934.1"/>
    </source>
</evidence>
<feature type="transmembrane region" description="Helical" evidence="6">
    <location>
        <begin position="87"/>
        <end position="107"/>
    </location>
</feature>
<dbReference type="Proteomes" id="UP000681722">
    <property type="component" value="Unassembled WGS sequence"/>
</dbReference>
<gene>
    <name evidence="9" type="ORF">GPM918_LOCUS38104</name>
    <name evidence="10" type="ORF">SRO942_LOCUS38901</name>
</gene>
<evidence type="ECO:0000256" key="6">
    <source>
        <dbReference type="RuleBase" id="RU280814"/>
    </source>
</evidence>
<keyword evidence="4 6" id="KW-1133">Transmembrane helix</keyword>
<comment type="similarity">
    <text evidence="2 6">Belongs to the anoctamin family.</text>
</comment>
<comment type="subcellular location">
    <subcellularLocation>
        <location evidence="1 6">Membrane</location>
        <topology evidence="1 6">Multi-pass membrane protein</topology>
    </subcellularLocation>
</comment>
<comment type="caution">
    <text evidence="9">The sequence shown here is derived from an EMBL/GenBank/DDBJ whole genome shotgun (WGS) entry which is preliminary data.</text>
</comment>
<dbReference type="PANTHER" id="PTHR12308:SF87">
    <property type="entry name" value="ANOCTAMIN"/>
    <property type="match status" value="1"/>
</dbReference>
<evidence type="ECO:0000256" key="3">
    <source>
        <dbReference type="ARBA" id="ARBA00022692"/>
    </source>
</evidence>
<reference evidence="9" key="1">
    <citation type="submission" date="2021-02" db="EMBL/GenBank/DDBJ databases">
        <authorList>
            <person name="Nowell W R."/>
        </authorList>
    </citation>
    <scope>NUCLEOTIDE SEQUENCE</scope>
</reference>
<dbReference type="PANTHER" id="PTHR12308">
    <property type="entry name" value="ANOCTAMIN"/>
    <property type="match status" value="1"/>
</dbReference>
<evidence type="ECO:0000256" key="7">
    <source>
        <dbReference type="SAM" id="MobiDB-lite"/>
    </source>
</evidence>
<dbReference type="Proteomes" id="UP000663829">
    <property type="component" value="Unassembled WGS sequence"/>
</dbReference>
<dbReference type="InterPro" id="IPR049452">
    <property type="entry name" value="Anoctamin_TM"/>
</dbReference>
<keyword evidence="11" id="KW-1185">Reference proteome</keyword>
<keyword evidence="5 6" id="KW-0472">Membrane</keyword>
<organism evidence="9 11">
    <name type="scientific">Didymodactylos carnosus</name>
    <dbReference type="NCBI Taxonomy" id="1234261"/>
    <lineage>
        <taxon>Eukaryota</taxon>
        <taxon>Metazoa</taxon>
        <taxon>Spiralia</taxon>
        <taxon>Gnathifera</taxon>
        <taxon>Rotifera</taxon>
        <taxon>Eurotatoria</taxon>
        <taxon>Bdelloidea</taxon>
        <taxon>Philodinida</taxon>
        <taxon>Philodinidae</taxon>
        <taxon>Didymodactylos</taxon>
    </lineage>
</organism>
<evidence type="ECO:0000313" key="11">
    <source>
        <dbReference type="Proteomes" id="UP000663829"/>
    </source>
</evidence>
<evidence type="ECO:0000256" key="1">
    <source>
        <dbReference type="ARBA" id="ARBA00004141"/>
    </source>
</evidence>
<dbReference type="EMBL" id="CAJOBC010090468">
    <property type="protein sequence ID" value="CAF4391296.1"/>
    <property type="molecule type" value="Genomic_DNA"/>
</dbReference>